<accession>A0A4S1DSP3</accession>
<comment type="caution">
    <text evidence="3">The sequence shown here is derived from an EMBL/GenBank/DDBJ whole genome shotgun (WGS) entry which is preliminary data.</text>
</comment>
<dbReference type="PANTHER" id="PTHR42687">
    <property type="entry name" value="L-THREONINE 3-DEHYDROGENASE"/>
    <property type="match status" value="1"/>
</dbReference>
<dbReference type="InterPro" id="IPR036291">
    <property type="entry name" value="NAD(P)-bd_dom_sf"/>
</dbReference>
<evidence type="ECO:0000259" key="2">
    <source>
        <dbReference type="Pfam" id="PF01370"/>
    </source>
</evidence>
<reference evidence="3 4" key="1">
    <citation type="submission" date="2019-04" db="EMBL/GenBank/DDBJ databases">
        <authorList>
            <person name="Liu A."/>
        </authorList>
    </citation>
    <scope>NUCLEOTIDE SEQUENCE [LARGE SCALE GENOMIC DNA]</scope>
    <source>
        <strain evidence="3 4">RZ03</strain>
    </source>
</reference>
<dbReference type="InterPro" id="IPR051225">
    <property type="entry name" value="NAD(P)_epim/dehydratase"/>
</dbReference>
<dbReference type="Proteomes" id="UP000307602">
    <property type="component" value="Unassembled WGS sequence"/>
</dbReference>
<dbReference type="RefSeq" id="WP_135878930.1">
    <property type="nucleotide sequence ID" value="NZ_SRSO01000044.1"/>
</dbReference>
<dbReference type="Pfam" id="PF01370">
    <property type="entry name" value="Epimerase"/>
    <property type="match status" value="1"/>
</dbReference>
<proteinExistence type="inferred from homology"/>
<dbReference type="Gene3D" id="3.40.50.720">
    <property type="entry name" value="NAD(P)-binding Rossmann-like Domain"/>
    <property type="match status" value="1"/>
</dbReference>
<dbReference type="EMBL" id="SRSO01000044">
    <property type="protein sequence ID" value="TGV00408.1"/>
    <property type="molecule type" value="Genomic_DNA"/>
</dbReference>
<dbReference type="PANTHER" id="PTHR42687:SF1">
    <property type="entry name" value="L-THREONINE 3-DEHYDROGENASE, MITOCHONDRIAL"/>
    <property type="match status" value="1"/>
</dbReference>
<dbReference type="InterPro" id="IPR001509">
    <property type="entry name" value="Epimerase_deHydtase"/>
</dbReference>
<dbReference type="SUPFAM" id="SSF51735">
    <property type="entry name" value="NAD(P)-binding Rossmann-fold domains"/>
    <property type="match status" value="1"/>
</dbReference>
<dbReference type="GO" id="GO:0008743">
    <property type="term" value="F:L-threonine 3-dehydrogenase activity"/>
    <property type="evidence" value="ECO:0007669"/>
    <property type="project" value="TreeGrafter"/>
</dbReference>
<sequence length="316" mass="35976">MDTAILVIGANGQVGKVLTKALQDKYGKERIIASDIRKSEDTNGIFEVIDATDIDRIKEVVVQYKVTQIYHLAAILSAKGEENPLGTWNINVKTWLNVLEVARIYNIEKVFYPSSIAVFGNGAPRNNTPNNAYLDPATVYGISKVDGENWAQYYHIKYGLDIRSIRYPGIIGYQSLPGGGTTDYAVDIYHKAVLNERFTCFLREDTALPMIFIDDAVRATIEIMEAPAESIKVRTSYNIEGISFSPKEIASEIRELYPDFKIDYKPDFRQDIAEYWPKSIDDSEAKMDWGWQPKYDLYSITETMIRELKAQYEMTI</sequence>
<organism evidence="3 4">
    <name type="scientific">Flavivirga rizhaonensis</name>
    <dbReference type="NCBI Taxonomy" id="2559571"/>
    <lineage>
        <taxon>Bacteria</taxon>
        <taxon>Pseudomonadati</taxon>
        <taxon>Bacteroidota</taxon>
        <taxon>Flavobacteriia</taxon>
        <taxon>Flavobacteriales</taxon>
        <taxon>Flavobacteriaceae</taxon>
        <taxon>Flavivirga</taxon>
    </lineage>
</organism>
<dbReference type="OrthoDB" id="9779902at2"/>
<evidence type="ECO:0000313" key="3">
    <source>
        <dbReference type="EMBL" id="TGV00408.1"/>
    </source>
</evidence>
<evidence type="ECO:0000313" key="4">
    <source>
        <dbReference type="Proteomes" id="UP000307602"/>
    </source>
</evidence>
<evidence type="ECO:0000256" key="1">
    <source>
        <dbReference type="ARBA" id="ARBA00007637"/>
    </source>
</evidence>
<keyword evidence="4" id="KW-1185">Reference proteome</keyword>
<dbReference type="GO" id="GO:0006567">
    <property type="term" value="P:L-threonine catabolic process"/>
    <property type="evidence" value="ECO:0007669"/>
    <property type="project" value="TreeGrafter"/>
</dbReference>
<gene>
    <name evidence="3" type="ORF">EM932_19725</name>
</gene>
<protein>
    <submittedName>
        <fullName evidence="3">NAD-dependent epimerase/dehydratase family protein</fullName>
    </submittedName>
</protein>
<dbReference type="AlphaFoldDB" id="A0A4S1DSP3"/>
<comment type="similarity">
    <text evidence="1">Belongs to the NAD(P)-dependent epimerase/dehydratase family.</text>
</comment>
<feature type="domain" description="NAD-dependent epimerase/dehydratase" evidence="2">
    <location>
        <begin position="5"/>
        <end position="239"/>
    </location>
</feature>
<name>A0A4S1DSP3_9FLAO</name>